<dbReference type="InterPro" id="IPR001789">
    <property type="entry name" value="Sig_transdc_resp-reg_receiver"/>
</dbReference>
<evidence type="ECO:0000256" key="3">
    <source>
        <dbReference type="ARBA" id="ARBA00022801"/>
    </source>
</evidence>
<comment type="catalytic activity">
    <reaction evidence="5">
        <text>L-glutaminyl-[protein] + H2O = L-glutamyl-[protein] + NH4(+)</text>
        <dbReference type="Rhea" id="RHEA:16441"/>
        <dbReference type="Rhea" id="RHEA-COMP:10207"/>
        <dbReference type="Rhea" id="RHEA-COMP:10208"/>
        <dbReference type="ChEBI" id="CHEBI:15377"/>
        <dbReference type="ChEBI" id="CHEBI:28938"/>
        <dbReference type="ChEBI" id="CHEBI:29973"/>
        <dbReference type="ChEBI" id="CHEBI:30011"/>
        <dbReference type="EC" id="3.5.1.44"/>
    </reaction>
</comment>
<feature type="modified residue" description="4-aspartylphosphate" evidence="5 7">
    <location>
        <position position="55"/>
    </location>
</feature>
<feature type="domain" description="Response regulatory" evidence="8">
    <location>
        <begin position="4"/>
        <end position="122"/>
    </location>
</feature>
<dbReference type="InterPro" id="IPR008248">
    <property type="entry name" value="CheB-like"/>
</dbReference>
<evidence type="ECO:0000256" key="7">
    <source>
        <dbReference type="PROSITE-ProRule" id="PRU00169"/>
    </source>
</evidence>
<dbReference type="PANTHER" id="PTHR42872:SF6">
    <property type="entry name" value="PROTEIN-GLUTAMATE METHYLESTERASE_PROTEIN-GLUTAMINE GLUTAMINASE"/>
    <property type="match status" value="1"/>
</dbReference>
<dbReference type="NCBIfam" id="NF009206">
    <property type="entry name" value="PRK12555.1"/>
    <property type="match status" value="1"/>
</dbReference>
<evidence type="ECO:0000256" key="1">
    <source>
        <dbReference type="ARBA" id="ARBA00022490"/>
    </source>
</evidence>
<dbReference type="PROSITE" id="PS50122">
    <property type="entry name" value="CHEB"/>
    <property type="match status" value="1"/>
</dbReference>
<evidence type="ECO:0000256" key="5">
    <source>
        <dbReference type="HAMAP-Rule" id="MF_00099"/>
    </source>
</evidence>
<evidence type="ECO:0000256" key="2">
    <source>
        <dbReference type="ARBA" id="ARBA00022500"/>
    </source>
</evidence>
<protein>
    <recommendedName>
        <fullName evidence="5">Protein-glutamate methylesterase/protein-glutamine glutaminase</fullName>
        <ecNumber evidence="5">3.1.1.61</ecNumber>
        <ecNumber evidence="5">3.5.1.44</ecNumber>
    </recommendedName>
</protein>
<feature type="active site" evidence="5 6">
    <location>
        <position position="200"/>
    </location>
</feature>
<comment type="caution">
    <text evidence="10">The sequence shown here is derived from an EMBL/GenBank/DDBJ whole genome shotgun (WGS) entry which is preliminary data.</text>
</comment>
<dbReference type="NCBIfam" id="NF001965">
    <property type="entry name" value="PRK00742.1"/>
    <property type="match status" value="1"/>
</dbReference>
<keyword evidence="3 5" id="KW-0378">Hydrolase</keyword>
<comment type="subcellular location">
    <subcellularLocation>
        <location evidence="5">Cytoplasm</location>
    </subcellularLocation>
</comment>
<evidence type="ECO:0000313" key="10">
    <source>
        <dbReference type="EMBL" id="OKH16151.1"/>
    </source>
</evidence>
<feature type="active site" evidence="5 6">
    <location>
        <position position="293"/>
    </location>
</feature>
<keyword evidence="11" id="KW-1185">Reference proteome</keyword>
<comment type="PTM">
    <text evidence="5">Phosphorylated by CheA. Phosphorylation of the N-terminal regulatory domain activates the methylesterase activity.</text>
</comment>
<dbReference type="PIRSF" id="PIRSF000876">
    <property type="entry name" value="RR_chemtxs_CheB"/>
    <property type="match status" value="1"/>
</dbReference>
<dbReference type="GO" id="GO:0000156">
    <property type="term" value="F:phosphorelay response regulator activity"/>
    <property type="evidence" value="ECO:0007669"/>
    <property type="project" value="InterPro"/>
</dbReference>
<feature type="domain" description="CheB-type methylesterase" evidence="9">
    <location>
        <begin position="161"/>
        <end position="351"/>
    </location>
</feature>
<name>A0A1U7H4G2_9CYAN</name>
<keyword evidence="2 5" id="KW-0145">Chemotaxis</keyword>
<evidence type="ECO:0000256" key="6">
    <source>
        <dbReference type="PROSITE-ProRule" id="PRU00050"/>
    </source>
</evidence>
<comment type="similarity">
    <text evidence="5">Belongs to the CheB family.</text>
</comment>
<comment type="function">
    <text evidence="5">Involved in chemotaxis. Part of a chemotaxis signal transduction system that modulates chemotaxis in response to various stimuli. Catalyzes the demethylation of specific methylglutamate residues introduced into the chemoreceptors (methyl-accepting chemotaxis proteins or MCP) by CheR. Also mediates the irreversible deamidation of specific glutamine residues to glutamic acid.</text>
</comment>
<dbReference type="InterPro" id="IPR035909">
    <property type="entry name" value="CheB_C"/>
</dbReference>
<proteinExistence type="inferred from homology"/>
<dbReference type="InterPro" id="IPR000673">
    <property type="entry name" value="Sig_transdc_resp-reg_Me-estase"/>
</dbReference>
<evidence type="ECO:0000256" key="4">
    <source>
        <dbReference type="ARBA" id="ARBA00048267"/>
    </source>
</evidence>
<dbReference type="AlphaFoldDB" id="A0A1U7H4G2"/>
<dbReference type="OrthoDB" id="9793421at2"/>
<dbReference type="EC" id="3.5.1.44" evidence="5"/>
<dbReference type="GO" id="GO:0006935">
    <property type="term" value="P:chemotaxis"/>
    <property type="evidence" value="ECO:0007669"/>
    <property type="project" value="UniProtKB-UniRule"/>
</dbReference>
<dbReference type="EC" id="3.1.1.61" evidence="5"/>
<dbReference type="PROSITE" id="PS50110">
    <property type="entry name" value="RESPONSE_REGULATORY"/>
    <property type="match status" value="1"/>
</dbReference>
<dbReference type="Gene3D" id="3.40.50.180">
    <property type="entry name" value="Methylesterase CheB, C-terminal domain"/>
    <property type="match status" value="1"/>
</dbReference>
<keyword evidence="5 7" id="KW-0597">Phosphoprotein</keyword>
<gene>
    <name evidence="5" type="primary">cheB</name>
    <name evidence="10" type="ORF">NIES592_00260</name>
</gene>
<evidence type="ECO:0000259" key="8">
    <source>
        <dbReference type="PROSITE" id="PS50110"/>
    </source>
</evidence>
<dbReference type="CDD" id="cd17541">
    <property type="entry name" value="REC_CheB-like"/>
    <property type="match status" value="1"/>
</dbReference>
<dbReference type="HAMAP" id="MF_00099">
    <property type="entry name" value="CheB_chemtxs"/>
    <property type="match status" value="1"/>
</dbReference>
<dbReference type="GO" id="GO:0008984">
    <property type="term" value="F:protein-glutamate methylesterase activity"/>
    <property type="evidence" value="ECO:0007669"/>
    <property type="project" value="UniProtKB-UniRule"/>
</dbReference>
<feature type="active site" evidence="5 6">
    <location>
        <position position="173"/>
    </location>
</feature>
<dbReference type="GO" id="GO:0050568">
    <property type="term" value="F:protein-glutamine glutaminase activity"/>
    <property type="evidence" value="ECO:0007669"/>
    <property type="project" value="UniProtKB-UniRule"/>
</dbReference>
<dbReference type="SUPFAM" id="SSF52738">
    <property type="entry name" value="Methylesterase CheB, C-terminal domain"/>
    <property type="match status" value="1"/>
</dbReference>
<reference evidence="10 11" key="1">
    <citation type="submission" date="2016-11" db="EMBL/GenBank/DDBJ databases">
        <title>Draft Genome Sequences of Nine Cyanobacterial Strains from Diverse Habitats.</title>
        <authorList>
            <person name="Zhu T."/>
            <person name="Hou S."/>
            <person name="Lu X."/>
            <person name="Hess W.R."/>
        </authorList>
    </citation>
    <scope>NUCLEOTIDE SEQUENCE [LARGE SCALE GENOMIC DNA]</scope>
    <source>
        <strain evidence="10 11">NIES-592</strain>
    </source>
</reference>
<dbReference type="InterPro" id="IPR011006">
    <property type="entry name" value="CheY-like_superfamily"/>
</dbReference>
<dbReference type="Proteomes" id="UP000186391">
    <property type="component" value="Unassembled WGS sequence"/>
</dbReference>
<evidence type="ECO:0000313" key="11">
    <source>
        <dbReference type="Proteomes" id="UP000186391"/>
    </source>
</evidence>
<dbReference type="SMART" id="SM00448">
    <property type="entry name" value="REC"/>
    <property type="match status" value="1"/>
</dbReference>
<dbReference type="CDD" id="cd16432">
    <property type="entry name" value="CheB_Rec"/>
    <property type="match status" value="1"/>
</dbReference>
<accession>A0A1U7H4G2</accession>
<comment type="domain">
    <text evidence="5">Contains a C-terminal catalytic domain, and an N-terminal region which modulates catalytic activity.</text>
</comment>
<evidence type="ECO:0000259" key="9">
    <source>
        <dbReference type="PROSITE" id="PS50122"/>
    </source>
</evidence>
<keyword evidence="1 5" id="KW-0963">Cytoplasm</keyword>
<dbReference type="Pfam" id="PF00072">
    <property type="entry name" value="Response_reg"/>
    <property type="match status" value="1"/>
</dbReference>
<dbReference type="Pfam" id="PF01339">
    <property type="entry name" value="CheB_methylest"/>
    <property type="match status" value="1"/>
</dbReference>
<dbReference type="GO" id="GO:0005737">
    <property type="term" value="C:cytoplasm"/>
    <property type="evidence" value="ECO:0007669"/>
    <property type="project" value="UniProtKB-SubCell"/>
</dbReference>
<dbReference type="RefSeq" id="WP_073554596.1">
    <property type="nucleotide sequence ID" value="NZ_MRCA01000001.1"/>
</dbReference>
<sequence length="355" mass="38679">MNIRVLLVEDSQIALVLLKRILKSSSDIEVVGEAHTGLEALKLIPKLEPDVICTDLHMPHMNGLELTTEVMELYPRPILVISVSVQTDDSRNIFQLLDAGAVDIFPKPTLGLIADDEVFKNELINKIKILSGVKVFRKKRKLPTQTQYFSVENLAAFSDQSFARPKVVVIGASTGGPQALKELLSKLPLDFPLPVICIQHIYVGFLQGLLDWLAVGCRLPIQIAQPGDLPKPGRIYFAPEQQHLELDARGRFIYSDSPPVAGHRPSVTVTFTSIAKFYGQACVGILLTGMGRDGAEGMQAIAQAGGFTIAQDEASSVVFGMPKAAVELGAAQQVLPIHAIAPRLLSLLQNNFLDF</sequence>
<dbReference type="EMBL" id="MRCA01000001">
    <property type="protein sequence ID" value="OKH16151.1"/>
    <property type="molecule type" value="Genomic_DNA"/>
</dbReference>
<comment type="catalytic activity">
    <reaction evidence="4 5">
        <text>[protein]-L-glutamate 5-O-methyl ester + H2O = L-glutamyl-[protein] + methanol + H(+)</text>
        <dbReference type="Rhea" id="RHEA:23236"/>
        <dbReference type="Rhea" id="RHEA-COMP:10208"/>
        <dbReference type="Rhea" id="RHEA-COMP:10311"/>
        <dbReference type="ChEBI" id="CHEBI:15377"/>
        <dbReference type="ChEBI" id="CHEBI:15378"/>
        <dbReference type="ChEBI" id="CHEBI:17790"/>
        <dbReference type="ChEBI" id="CHEBI:29973"/>
        <dbReference type="ChEBI" id="CHEBI:82795"/>
        <dbReference type="EC" id="3.1.1.61"/>
    </reaction>
</comment>
<organism evidence="10 11">
    <name type="scientific">Fischerella major NIES-592</name>
    <dbReference type="NCBI Taxonomy" id="210994"/>
    <lineage>
        <taxon>Bacteria</taxon>
        <taxon>Bacillati</taxon>
        <taxon>Cyanobacteriota</taxon>
        <taxon>Cyanophyceae</taxon>
        <taxon>Nostocales</taxon>
        <taxon>Hapalosiphonaceae</taxon>
        <taxon>Fischerella</taxon>
    </lineage>
</organism>
<dbReference type="Gene3D" id="3.40.50.2300">
    <property type="match status" value="1"/>
</dbReference>
<dbReference type="SUPFAM" id="SSF52172">
    <property type="entry name" value="CheY-like"/>
    <property type="match status" value="1"/>
</dbReference>
<dbReference type="PANTHER" id="PTHR42872">
    <property type="entry name" value="PROTEIN-GLUTAMATE METHYLESTERASE/PROTEIN-GLUTAMINE GLUTAMINASE"/>
    <property type="match status" value="1"/>
</dbReference>